<proteinExistence type="predicted"/>
<organism evidence="1 2">
    <name type="scientific">Colletotrichum truncatum</name>
    <name type="common">Anthracnose fungus</name>
    <name type="synonym">Colletotrichum capsici</name>
    <dbReference type="NCBI Taxonomy" id="5467"/>
    <lineage>
        <taxon>Eukaryota</taxon>
        <taxon>Fungi</taxon>
        <taxon>Dikarya</taxon>
        <taxon>Ascomycota</taxon>
        <taxon>Pezizomycotina</taxon>
        <taxon>Sordariomycetes</taxon>
        <taxon>Hypocreomycetidae</taxon>
        <taxon>Glomerellales</taxon>
        <taxon>Glomerellaceae</taxon>
        <taxon>Colletotrichum</taxon>
        <taxon>Colletotrichum truncatum species complex</taxon>
    </lineage>
</organism>
<gene>
    <name evidence="1" type="ORF">CTRU02_202606</name>
</gene>
<name>A0ACC3ZKR5_COLTU</name>
<evidence type="ECO:0000313" key="2">
    <source>
        <dbReference type="Proteomes" id="UP000805649"/>
    </source>
</evidence>
<evidence type="ECO:0000313" key="1">
    <source>
        <dbReference type="EMBL" id="KAL0944719.1"/>
    </source>
</evidence>
<dbReference type="EMBL" id="VUJX02000001">
    <property type="protein sequence ID" value="KAL0944719.1"/>
    <property type="molecule type" value="Genomic_DNA"/>
</dbReference>
<sequence>MDLIRSSVQMSVAPLNLISYLASSSFSEGWSRVEPWVRKSRVGVCAFYCRHKTTSALVQSLFCPLCSGLSLGNLRLRFQACQASSC</sequence>
<accession>A0ACC3ZKR5</accession>
<keyword evidence="2" id="KW-1185">Reference proteome</keyword>
<reference evidence="1 2" key="1">
    <citation type="journal article" date="2020" name="Phytopathology">
        <title>Genome Sequence Resources of Colletotrichum truncatum, C. plurivorum, C. musicola, and C. sojae: Four Species Pathogenic to Soybean (Glycine max).</title>
        <authorList>
            <person name="Rogerio F."/>
            <person name="Boufleur T.R."/>
            <person name="Ciampi-Guillardi M."/>
            <person name="Sukno S.A."/>
            <person name="Thon M.R."/>
            <person name="Massola Junior N.S."/>
            <person name="Baroncelli R."/>
        </authorList>
    </citation>
    <scope>NUCLEOTIDE SEQUENCE [LARGE SCALE GENOMIC DNA]</scope>
    <source>
        <strain evidence="1 2">CMES1059</strain>
    </source>
</reference>
<dbReference type="Proteomes" id="UP000805649">
    <property type="component" value="Unassembled WGS sequence"/>
</dbReference>
<protein>
    <submittedName>
        <fullName evidence="1">Uncharacterized protein</fullName>
    </submittedName>
</protein>
<comment type="caution">
    <text evidence="1">The sequence shown here is derived from an EMBL/GenBank/DDBJ whole genome shotgun (WGS) entry which is preliminary data.</text>
</comment>